<sequence>MEFGQVKLRHGVLRHQGWGGSIGNAWGAQVLLMYSLGEPAGRYFGPGPVHERLFIRRLPFWCTNTLYLLCRLAIMAPFAVVSSIRRISPNGRRFRGRTYEKRRNP</sequence>
<protein>
    <submittedName>
        <fullName evidence="1">Uncharacterized protein</fullName>
    </submittedName>
</protein>
<comment type="caution">
    <text evidence="1">The sequence shown here is derived from an EMBL/GenBank/DDBJ whole genome shotgun (WGS) entry which is preliminary data.</text>
</comment>
<evidence type="ECO:0000313" key="2">
    <source>
        <dbReference type="Proteomes" id="UP000294335"/>
    </source>
</evidence>
<proteinExistence type="predicted"/>
<dbReference type="AlphaFoldDB" id="A0AAQ1PBP1"/>
<dbReference type="EMBL" id="OPYN01000187">
    <property type="protein sequence ID" value="SPO62903.1"/>
    <property type="molecule type" value="Genomic_DNA"/>
</dbReference>
<organism evidence="1 2">
    <name type="scientific">Pseudomonas inefficax</name>
    <dbReference type="NCBI Taxonomy" id="2078786"/>
    <lineage>
        <taxon>Bacteria</taxon>
        <taxon>Pseudomonadati</taxon>
        <taxon>Pseudomonadota</taxon>
        <taxon>Gammaproteobacteria</taxon>
        <taxon>Pseudomonadales</taxon>
        <taxon>Pseudomonadaceae</taxon>
        <taxon>Pseudomonas</taxon>
    </lineage>
</organism>
<dbReference type="Proteomes" id="UP000294335">
    <property type="component" value="Unassembled WGS sequence"/>
</dbReference>
<accession>A0AAQ1PBP1</accession>
<reference evidence="1 2" key="1">
    <citation type="submission" date="2018-02" db="EMBL/GenBank/DDBJ databases">
        <authorList>
            <person name="Dubost A."/>
        </authorList>
    </citation>
    <scope>NUCLEOTIDE SEQUENCE [LARGE SCALE GENOMIC DNA]</scope>
    <source>
        <strain evidence="2">JV551A3</strain>
    </source>
</reference>
<gene>
    <name evidence="1" type="ORF">JV551A3_V1_1870104</name>
</gene>
<evidence type="ECO:0000313" key="1">
    <source>
        <dbReference type="EMBL" id="SPO62903.1"/>
    </source>
</evidence>
<name>A0AAQ1PBP1_9PSED</name>
<keyword evidence="2" id="KW-1185">Reference proteome</keyword>